<keyword evidence="5" id="KW-0238">DNA-binding</keyword>
<dbReference type="OrthoDB" id="2399539at2759"/>
<name>A0A9W8XPA7_9PLEO</name>
<keyword evidence="7" id="KW-0539">Nucleus</keyword>
<dbReference type="EMBL" id="JAPEUX010000004">
    <property type="protein sequence ID" value="KAJ4354122.1"/>
    <property type="molecule type" value="Genomic_DNA"/>
</dbReference>
<sequence>MPSSTAADASDGWISVTGDHLAQTPARLQLPACQKCRLRKVRCDRNAPKCANCILKQVACIIVDPETGAQYARDYLRQLEEEEVTLKTKLGNCSIPSYDPPTALPSDSPDQAEGPTIGSTASHNYYVGDGSGLGFLHNILSDSRWQEHRVRIMHQLAARPIIQRQLVQPNPLPPLLEAEALLDNYFTRFHIHHTFLLRDEVLGIFNRLYSPSVENPITNQDRFRLFMVFAISATTRHRAGLSAEDPYGYFKAAEGYLVSVPLIKDLDAVQNLLLIARFGMYHHIGTSLWEISQVCMRQCIEWRLHTLRSITLDPLREQHRRRIFWECYILDRYSSGILGRPFAILENDISVGLPLDVDDETLMASAAPTLDQVGGNTSSSPTEISIFIHCIKLRQISSRIHTRFYTGPGLDIQPNGVAKPGRSSRNLSIGHIYMCFSRFQAELEAWRSTAPIYPNPRSLYERPEWHDFLHEKDLMLLARGALHNIPPRSLVAEAALKEIFIACYSSARQVIELYASLMDKRAITWTRSYFQVIFTAGLTLIYCLNLDVIKLNATESGIYQSLETCQRILQFFKEKMPDAGSFTLAFELLKTECVKPRILTTQEVRHTDSATPFGPSDSGLTSSNSGTHSVNLGSLSNPVGIPDIQYNPFVDPQLCDLNIGEPNFGFMEDFDLMTQLEAGLGEYAWGWIPLDDNFSDQMHSH</sequence>
<reference evidence="10" key="1">
    <citation type="submission" date="2022-10" db="EMBL/GenBank/DDBJ databases">
        <title>Tapping the CABI collections for fungal endophytes: first genome assemblies for Collariella, Neodidymelliopsis, Ascochyta clinopodiicola, Didymella pomorum, Didymosphaeria variabile, Neocosmospora piperis and Neocucurbitaria cava.</title>
        <authorList>
            <person name="Hill R."/>
        </authorList>
    </citation>
    <scope>NUCLEOTIDE SEQUENCE</scope>
    <source>
        <strain evidence="10">IMI 356815</strain>
    </source>
</reference>
<dbReference type="InterPro" id="IPR007219">
    <property type="entry name" value="XnlR_reg_dom"/>
</dbReference>
<feature type="region of interest" description="Disordered" evidence="8">
    <location>
        <begin position="605"/>
        <end position="625"/>
    </location>
</feature>
<evidence type="ECO:0000256" key="7">
    <source>
        <dbReference type="ARBA" id="ARBA00023242"/>
    </source>
</evidence>
<feature type="domain" description="Zn(2)-C6 fungal-type" evidence="9">
    <location>
        <begin position="32"/>
        <end position="62"/>
    </location>
</feature>
<evidence type="ECO:0000313" key="10">
    <source>
        <dbReference type="EMBL" id="KAJ4354122.1"/>
    </source>
</evidence>
<dbReference type="GO" id="GO:0000981">
    <property type="term" value="F:DNA-binding transcription factor activity, RNA polymerase II-specific"/>
    <property type="evidence" value="ECO:0007669"/>
    <property type="project" value="InterPro"/>
</dbReference>
<gene>
    <name evidence="10" type="ORF">N0V89_005855</name>
</gene>
<keyword evidence="4" id="KW-0805">Transcription regulation</keyword>
<evidence type="ECO:0000313" key="11">
    <source>
        <dbReference type="Proteomes" id="UP001140513"/>
    </source>
</evidence>
<dbReference type="PANTHER" id="PTHR47782">
    <property type="entry name" value="ZN(II)2CYS6 TRANSCRIPTION FACTOR (EUROFUNG)-RELATED"/>
    <property type="match status" value="1"/>
</dbReference>
<dbReference type="Pfam" id="PF00172">
    <property type="entry name" value="Zn_clus"/>
    <property type="match status" value="1"/>
</dbReference>
<dbReference type="SUPFAM" id="SSF57701">
    <property type="entry name" value="Zn2/Cys6 DNA-binding domain"/>
    <property type="match status" value="1"/>
</dbReference>
<evidence type="ECO:0000256" key="6">
    <source>
        <dbReference type="ARBA" id="ARBA00023163"/>
    </source>
</evidence>
<comment type="caution">
    <text evidence="10">The sequence shown here is derived from an EMBL/GenBank/DDBJ whole genome shotgun (WGS) entry which is preliminary data.</text>
</comment>
<dbReference type="GO" id="GO:0008270">
    <property type="term" value="F:zinc ion binding"/>
    <property type="evidence" value="ECO:0007669"/>
    <property type="project" value="InterPro"/>
</dbReference>
<dbReference type="PROSITE" id="PS00463">
    <property type="entry name" value="ZN2_CY6_FUNGAL_1"/>
    <property type="match status" value="1"/>
</dbReference>
<dbReference type="Proteomes" id="UP001140513">
    <property type="component" value="Unassembled WGS sequence"/>
</dbReference>
<dbReference type="Pfam" id="PF04082">
    <property type="entry name" value="Fungal_trans"/>
    <property type="match status" value="1"/>
</dbReference>
<dbReference type="InterPro" id="IPR052202">
    <property type="entry name" value="Yeast_MetPath_Reg"/>
</dbReference>
<dbReference type="GO" id="GO:0045944">
    <property type="term" value="P:positive regulation of transcription by RNA polymerase II"/>
    <property type="evidence" value="ECO:0007669"/>
    <property type="project" value="TreeGrafter"/>
</dbReference>
<dbReference type="RefSeq" id="XP_056071896.1">
    <property type="nucleotide sequence ID" value="XM_056214629.1"/>
</dbReference>
<proteinExistence type="predicted"/>
<dbReference type="SMART" id="SM00906">
    <property type="entry name" value="Fungal_trans"/>
    <property type="match status" value="1"/>
</dbReference>
<evidence type="ECO:0000256" key="2">
    <source>
        <dbReference type="ARBA" id="ARBA00022723"/>
    </source>
</evidence>
<dbReference type="CDD" id="cd00067">
    <property type="entry name" value="GAL4"/>
    <property type="match status" value="1"/>
</dbReference>
<evidence type="ECO:0000256" key="4">
    <source>
        <dbReference type="ARBA" id="ARBA00023015"/>
    </source>
</evidence>
<dbReference type="GO" id="GO:0005634">
    <property type="term" value="C:nucleus"/>
    <property type="evidence" value="ECO:0007669"/>
    <property type="project" value="UniProtKB-SubCell"/>
</dbReference>
<dbReference type="InterPro" id="IPR001138">
    <property type="entry name" value="Zn2Cys6_DnaBD"/>
</dbReference>
<dbReference type="CDD" id="cd12148">
    <property type="entry name" value="fungal_TF_MHR"/>
    <property type="match status" value="1"/>
</dbReference>
<evidence type="ECO:0000259" key="9">
    <source>
        <dbReference type="PROSITE" id="PS50048"/>
    </source>
</evidence>
<keyword evidence="2" id="KW-0479">Metal-binding</keyword>
<dbReference type="Gene3D" id="4.10.240.10">
    <property type="entry name" value="Zn(2)-C6 fungal-type DNA-binding domain"/>
    <property type="match status" value="1"/>
</dbReference>
<dbReference type="AlphaFoldDB" id="A0A9W8XPA7"/>
<dbReference type="GeneID" id="80909385"/>
<evidence type="ECO:0000256" key="5">
    <source>
        <dbReference type="ARBA" id="ARBA00023125"/>
    </source>
</evidence>
<protein>
    <recommendedName>
        <fullName evidence="9">Zn(2)-C6 fungal-type domain-containing protein</fullName>
    </recommendedName>
</protein>
<comment type="subcellular location">
    <subcellularLocation>
        <location evidence="1">Nucleus</location>
    </subcellularLocation>
</comment>
<keyword evidence="11" id="KW-1185">Reference proteome</keyword>
<keyword evidence="3" id="KW-0862">Zinc</keyword>
<organism evidence="10 11">
    <name type="scientific">Didymosphaeria variabile</name>
    <dbReference type="NCBI Taxonomy" id="1932322"/>
    <lineage>
        <taxon>Eukaryota</taxon>
        <taxon>Fungi</taxon>
        <taxon>Dikarya</taxon>
        <taxon>Ascomycota</taxon>
        <taxon>Pezizomycotina</taxon>
        <taxon>Dothideomycetes</taxon>
        <taxon>Pleosporomycetidae</taxon>
        <taxon>Pleosporales</taxon>
        <taxon>Massarineae</taxon>
        <taxon>Didymosphaeriaceae</taxon>
        <taxon>Didymosphaeria</taxon>
    </lineage>
</organism>
<evidence type="ECO:0000256" key="8">
    <source>
        <dbReference type="SAM" id="MobiDB-lite"/>
    </source>
</evidence>
<dbReference type="PROSITE" id="PS50048">
    <property type="entry name" value="ZN2_CY6_FUNGAL_2"/>
    <property type="match status" value="1"/>
</dbReference>
<dbReference type="GO" id="GO:0006351">
    <property type="term" value="P:DNA-templated transcription"/>
    <property type="evidence" value="ECO:0007669"/>
    <property type="project" value="InterPro"/>
</dbReference>
<accession>A0A9W8XPA7</accession>
<dbReference type="InterPro" id="IPR036864">
    <property type="entry name" value="Zn2-C6_fun-type_DNA-bd_sf"/>
</dbReference>
<dbReference type="PANTHER" id="PTHR47782:SF12">
    <property type="entry name" value="ZN(II)2CYS6 TRANSCRIPTION FACTOR (EUROFUNG)"/>
    <property type="match status" value="1"/>
</dbReference>
<dbReference type="SMART" id="SM00066">
    <property type="entry name" value="GAL4"/>
    <property type="match status" value="1"/>
</dbReference>
<keyword evidence="6" id="KW-0804">Transcription</keyword>
<evidence type="ECO:0000256" key="3">
    <source>
        <dbReference type="ARBA" id="ARBA00022833"/>
    </source>
</evidence>
<evidence type="ECO:0000256" key="1">
    <source>
        <dbReference type="ARBA" id="ARBA00004123"/>
    </source>
</evidence>
<dbReference type="GO" id="GO:0043565">
    <property type="term" value="F:sequence-specific DNA binding"/>
    <property type="evidence" value="ECO:0007669"/>
    <property type="project" value="TreeGrafter"/>
</dbReference>
<feature type="region of interest" description="Disordered" evidence="8">
    <location>
        <begin position="97"/>
        <end position="118"/>
    </location>
</feature>